<dbReference type="Proteomes" id="UP000203422">
    <property type="component" value="Segment"/>
</dbReference>
<dbReference type="GeneID" id="28803126"/>
<dbReference type="KEGG" id="vg:28803126"/>
<feature type="region of interest" description="Disordered" evidence="1">
    <location>
        <begin position="179"/>
        <end position="210"/>
    </location>
</feature>
<proteinExistence type="predicted"/>
<dbReference type="OrthoDB" id="12252at10239"/>
<sequence length="252" mass="28553">MSGWPEIFPTLDLPENEGREKYTYECGVAGCHWRTFHRSKEGAYAERTRHQGLTCPYKIEEGPLNDPNGLPPMEAMWAKLDQITKYLIENKSNVEEWSEPDDTGQGQKLVDGYIRMQGEAQGLAYSIWLVSPLVHFPDVKAVAQWARKRYRMNQGELDYKQTPGCRNPDQIERGRAISAGEVYMGEPTKPRKPKRPPTGPAADPKTGKFKALKESDLAAIKQMHGNFPKETIMSILKISSEQYDHEAAKLSD</sequence>
<reference evidence="2 3" key="1">
    <citation type="submission" date="2016-03" db="EMBL/GenBank/DDBJ databases">
        <authorList>
            <person name="Rimple P."/>
            <person name="Montgomery M.T."/>
            <person name="Guerrero C.A."/>
            <person name="Mavrich T.N."/>
            <person name="Pope W.H."/>
            <person name="Garlena R.A."/>
            <person name="Russell D.A."/>
            <person name="Jacobs-Sera D."/>
            <person name="Hendrix R.W."/>
            <person name="Hatfull G.F."/>
        </authorList>
    </citation>
    <scope>NUCLEOTIDE SEQUENCE [LARGE SCALE GENOMIC DNA]</scope>
</reference>
<name>A0A160DE28_9CAUD</name>
<gene>
    <name evidence="2" type="primary">66</name>
    <name evidence="2" type="ORF">PBI_DEMOSTHENES_66</name>
</gene>
<accession>A0A160DE28</accession>
<evidence type="ECO:0000313" key="3">
    <source>
        <dbReference type="Proteomes" id="UP000203422"/>
    </source>
</evidence>
<dbReference type="EMBL" id="KU998242">
    <property type="protein sequence ID" value="ANA86035.1"/>
    <property type="molecule type" value="Genomic_DNA"/>
</dbReference>
<evidence type="ECO:0000313" key="2">
    <source>
        <dbReference type="EMBL" id="ANA86035.1"/>
    </source>
</evidence>
<organism evidence="2 3">
    <name type="scientific">Gordonia phage Demosthenes</name>
    <dbReference type="NCBI Taxonomy" id="1838067"/>
    <lineage>
        <taxon>Viruses</taxon>
        <taxon>Duplodnaviria</taxon>
        <taxon>Heunggongvirae</taxon>
        <taxon>Uroviricota</taxon>
        <taxon>Caudoviricetes</taxon>
        <taxon>Demosthenesvirus</taxon>
        <taxon>Demosthenesvirus demosthenes</taxon>
    </lineage>
</organism>
<dbReference type="RefSeq" id="YP_009276777.1">
    <property type="nucleotide sequence ID" value="NC_030944.1"/>
</dbReference>
<evidence type="ECO:0000256" key="1">
    <source>
        <dbReference type="SAM" id="MobiDB-lite"/>
    </source>
</evidence>
<protein>
    <submittedName>
        <fullName evidence="2">Uncharacterized protein</fullName>
    </submittedName>
</protein>
<keyword evidence="3" id="KW-1185">Reference proteome</keyword>